<evidence type="ECO:0000313" key="6">
    <source>
        <dbReference type="EMBL" id="BAP54883.1"/>
    </source>
</evidence>
<evidence type="ECO:0000256" key="2">
    <source>
        <dbReference type="ARBA" id="ARBA00022679"/>
    </source>
</evidence>
<keyword evidence="2 3" id="KW-0808">Transferase</keyword>
<dbReference type="Proteomes" id="UP000031623">
    <property type="component" value="Chromosome"/>
</dbReference>
<keyword evidence="7" id="KW-1185">Reference proteome</keyword>
<comment type="function">
    <text evidence="3">Catalyzes the transfer of a formyl group from 5-formyl tetrahydromethanopterin (5-formyl-H(4)MPT) to methanofuran (MFR) to produce formylmethanofuran (formyl-MFR) and tetrahydromethanopterin (H(4)MPT).</text>
</comment>
<dbReference type="EMBL" id="AP014633">
    <property type="protein sequence ID" value="BAP54883.1"/>
    <property type="molecule type" value="Genomic_DNA"/>
</dbReference>
<dbReference type="GO" id="GO:0046294">
    <property type="term" value="P:formaldehyde catabolic process"/>
    <property type="evidence" value="ECO:0007669"/>
    <property type="project" value="UniProtKB-UniRule"/>
</dbReference>
<keyword evidence="3" id="KW-0554">One-carbon metabolism</keyword>
<keyword evidence="3" id="KW-0012">Acyltransferase</keyword>
<dbReference type="NCBIfam" id="TIGR03119">
    <property type="entry name" value="one_C_fhcD"/>
    <property type="match status" value="1"/>
</dbReference>
<gene>
    <name evidence="3" type="primary">ffsA</name>
    <name evidence="6" type="ORF">THII_0586</name>
</gene>
<sequence length="298" mass="32257">MKINGIKIDDTFAEAFPMQATRILITAQDRHWAAIAAEAMTGFATSSLVCGCEAGIERELSPDETPDARPGFAILLFAMNSEKLTKQLQSRVSQCVLMTATSACFAGIHNNQPVPLGSLLRYFGDGWQVSKVINGKRYWRIPVMEGEFVCEETTGLVSAIGGSNFFILATTPSSALAAAEIAIEAMRHLPNIIMPFPGGIVRAGFKFSSRYKNLMLSTNHLFCPTLKGQVNSALDRETDAVLEIVINGLSEIDIQQAMRVGIQSVCALGRESGVTRISAGNYGGEMGSFQFHLQEILA</sequence>
<evidence type="ECO:0000256" key="1">
    <source>
        <dbReference type="ARBA" id="ARBA00006770"/>
    </source>
</evidence>
<dbReference type="GO" id="GO:0030270">
    <property type="term" value="F:formylmethanofuran-tetrahydromethanopterin N-formyltransferase activity"/>
    <property type="evidence" value="ECO:0007669"/>
    <property type="project" value="UniProtKB-UniRule"/>
</dbReference>
<dbReference type="UniPathway" id="UPA00562">
    <property type="reaction ID" value="UER00704"/>
</dbReference>
<evidence type="ECO:0000256" key="3">
    <source>
        <dbReference type="HAMAP-Rule" id="MF_00579"/>
    </source>
</evidence>
<organism evidence="6 7">
    <name type="scientific">Thioploca ingrica</name>
    <dbReference type="NCBI Taxonomy" id="40754"/>
    <lineage>
        <taxon>Bacteria</taxon>
        <taxon>Pseudomonadati</taxon>
        <taxon>Pseudomonadota</taxon>
        <taxon>Gammaproteobacteria</taxon>
        <taxon>Thiotrichales</taxon>
        <taxon>Thiotrichaceae</taxon>
        <taxon>Thioploca</taxon>
    </lineage>
</organism>
<evidence type="ECO:0000259" key="4">
    <source>
        <dbReference type="Pfam" id="PF01913"/>
    </source>
</evidence>
<dbReference type="Gene3D" id="3.30.70.520">
    <property type="match status" value="2"/>
</dbReference>
<dbReference type="GO" id="GO:0006730">
    <property type="term" value="P:one-carbon metabolic process"/>
    <property type="evidence" value="ECO:0007669"/>
    <property type="project" value="UniProtKB-UniRule"/>
</dbReference>
<accession>A0A090ABD1</accession>
<comment type="similarity">
    <text evidence="1 3">Belongs to the FTR family.</text>
</comment>
<dbReference type="Pfam" id="PF02741">
    <property type="entry name" value="FTR_C"/>
    <property type="match status" value="1"/>
</dbReference>
<dbReference type="GO" id="GO:0005737">
    <property type="term" value="C:cytoplasm"/>
    <property type="evidence" value="ECO:0007669"/>
    <property type="project" value="UniProtKB-SubCell"/>
</dbReference>
<name>A0A090ABD1_9GAMM</name>
<dbReference type="HAMAP" id="MF_00579">
    <property type="entry name" value="FTR"/>
    <property type="match status" value="1"/>
</dbReference>
<dbReference type="HOGENOM" id="CLU_081314_0_0_6"/>
<feature type="domain" description="Formylmethanofuran: tetrahydromethanopterin formyltransferase Ftr C-terminal" evidence="5">
    <location>
        <begin position="146"/>
        <end position="296"/>
    </location>
</feature>
<feature type="domain" description="Formylmethanofuran: tetrahydromethanopterin formyltransferase Ftr N-terminal" evidence="4">
    <location>
        <begin position="1"/>
        <end position="143"/>
    </location>
</feature>
<comment type="catalytic activity">
    <reaction evidence="3">
        <text>N-formylmethanofuran + 5,6,7,8-tetrahydromethanopterin + H(+) = N(5)-formyl-5,6,7,8-tetrahydromethanopterin + methanofuran</text>
        <dbReference type="Rhea" id="RHEA:18061"/>
        <dbReference type="ChEBI" id="CHEBI:15378"/>
        <dbReference type="ChEBI" id="CHEBI:57727"/>
        <dbReference type="ChEBI" id="CHEBI:58018"/>
        <dbReference type="ChEBI" id="CHEBI:58103"/>
        <dbReference type="ChEBI" id="CHEBI:58151"/>
        <dbReference type="EC" id="2.3.1.101"/>
    </reaction>
</comment>
<dbReference type="InterPro" id="IPR022667">
    <property type="entry name" value="ForMFR_H4MPT_ForTrfase_N"/>
</dbReference>
<dbReference type="InterPro" id="IPR002770">
    <property type="entry name" value="ForMFR_H4MPT_ForTrfase_C"/>
</dbReference>
<dbReference type="Pfam" id="PF01913">
    <property type="entry name" value="FTR"/>
    <property type="match status" value="1"/>
</dbReference>
<dbReference type="NCBIfam" id="NF002554">
    <property type="entry name" value="PRK02114.1"/>
    <property type="match status" value="1"/>
</dbReference>
<dbReference type="PIRSF" id="PIRSF006414">
    <property type="entry name" value="Ftr_formyl_trnsf"/>
    <property type="match status" value="1"/>
</dbReference>
<dbReference type="SUPFAM" id="SSF55112">
    <property type="entry name" value="Formylmethanofuran:tetrahydromethanopterin formyltransferase"/>
    <property type="match status" value="2"/>
</dbReference>
<dbReference type="AlphaFoldDB" id="A0A090ABD1"/>
<comment type="pathway">
    <text evidence="3">One-carbon metabolism; formaldehyde degradation; formate from formaldehyde (H(4)MPT route): step 4/5.</text>
</comment>
<reference evidence="6 7" key="1">
    <citation type="journal article" date="2014" name="ISME J.">
        <title>Ecophysiology of Thioploca ingrica as revealed by the complete genome sequence supplemented with proteomic evidence.</title>
        <authorList>
            <person name="Kojima H."/>
            <person name="Ogura Y."/>
            <person name="Yamamoto N."/>
            <person name="Togashi T."/>
            <person name="Mori H."/>
            <person name="Watanabe T."/>
            <person name="Nemoto F."/>
            <person name="Kurokawa K."/>
            <person name="Hayashi T."/>
            <person name="Fukui M."/>
        </authorList>
    </citation>
    <scope>NUCLEOTIDE SEQUENCE [LARGE SCALE GENOMIC DNA]</scope>
</reference>
<dbReference type="KEGG" id="tig:THII_0586"/>
<comment type="subcellular location">
    <subcellularLocation>
        <location evidence="3">Cytoplasm</location>
    </subcellularLocation>
</comment>
<dbReference type="OrthoDB" id="8841169at2"/>
<comment type="subunit">
    <text evidence="3">Homotetramer.</text>
</comment>
<proteinExistence type="inferred from homology"/>
<evidence type="ECO:0000313" key="7">
    <source>
        <dbReference type="Proteomes" id="UP000031623"/>
    </source>
</evidence>
<dbReference type="InterPro" id="IPR023447">
    <property type="entry name" value="ForMFR_H4MPT_ForTrfase_fd-like"/>
</dbReference>
<evidence type="ECO:0000259" key="5">
    <source>
        <dbReference type="Pfam" id="PF02741"/>
    </source>
</evidence>
<keyword evidence="3" id="KW-0963">Cytoplasm</keyword>
<dbReference type="STRING" id="40754.THII_0586"/>
<protein>
    <recommendedName>
        <fullName evidence="3">Formylmethanofuran--tetrahydromethanopterin formyltransferase</fullName>
        <shortName evidence="3">Ftr</shortName>
        <ecNumber evidence="3">2.3.1.101</ecNumber>
    </recommendedName>
    <alternativeName>
        <fullName evidence="3">H4MPT formyltransferase</fullName>
    </alternativeName>
</protein>
<dbReference type="EC" id="2.3.1.101" evidence="3"/>
<dbReference type="InterPro" id="IPR014053">
    <property type="entry name" value="ForMFR_H4MPT_ForTrfase"/>
</dbReference>